<keyword evidence="2" id="KW-1185">Reference proteome</keyword>
<dbReference type="InterPro" id="IPR036249">
    <property type="entry name" value="Thioredoxin-like_sf"/>
</dbReference>
<dbReference type="AlphaFoldDB" id="A0A3P7J4D3"/>
<dbReference type="Gene3D" id="3.40.30.10">
    <property type="entry name" value="Glutaredoxin"/>
    <property type="match status" value="1"/>
</dbReference>
<name>A0A3P7J4D3_STRVU</name>
<dbReference type="EMBL" id="UYYB01100582">
    <property type="protein sequence ID" value="VDM77966.1"/>
    <property type="molecule type" value="Genomic_DNA"/>
</dbReference>
<sequence length="146" mass="16681">MNKIVVYITSCGIVHGVWERCKDTVELLKALRIKAEIRDLYIDPSFADELVDRMRLHPDDRELVYDSLPMVYVNGKYFGVSCSFVLLWPIFASWSTSFQEFVIRAVKTALRVMALATQSARSAVVEKSPVRHFEYDSDAPTVTVMV</sequence>
<dbReference type="Proteomes" id="UP000270094">
    <property type="component" value="Unassembled WGS sequence"/>
</dbReference>
<accession>A0A3P7J4D3</accession>
<dbReference type="OrthoDB" id="423313at2759"/>
<dbReference type="PROSITE" id="PS51354">
    <property type="entry name" value="GLUTAREDOXIN_2"/>
    <property type="match status" value="1"/>
</dbReference>
<proteinExistence type="predicted"/>
<dbReference type="SUPFAM" id="SSF52833">
    <property type="entry name" value="Thioredoxin-like"/>
    <property type="match status" value="1"/>
</dbReference>
<organism evidence="1 2">
    <name type="scientific">Strongylus vulgaris</name>
    <name type="common">Blood worm</name>
    <dbReference type="NCBI Taxonomy" id="40348"/>
    <lineage>
        <taxon>Eukaryota</taxon>
        <taxon>Metazoa</taxon>
        <taxon>Ecdysozoa</taxon>
        <taxon>Nematoda</taxon>
        <taxon>Chromadorea</taxon>
        <taxon>Rhabditida</taxon>
        <taxon>Rhabditina</taxon>
        <taxon>Rhabditomorpha</taxon>
        <taxon>Strongyloidea</taxon>
        <taxon>Strongylidae</taxon>
        <taxon>Strongylus</taxon>
    </lineage>
</organism>
<evidence type="ECO:0000313" key="2">
    <source>
        <dbReference type="Proteomes" id="UP000270094"/>
    </source>
</evidence>
<evidence type="ECO:0000313" key="1">
    <source>
        <dbReference type="EMBL" id="VDM77966.1"/>
    </source>
</evidence>
<protein>
    <submittedName>
        <fullName evidence="1">Uncharacterized protein</fullName>
    </submittedName>
</protein>
<reference evidence="1 2" key="1">
    <citation type="submission" date="2018-11" db="EMBL/GenBank/DDBJ databases">
        <authorList>
            <consortium name="Pathogen Informatics"/>
        </authorList>
    </citation>
    <scope>NUCLEOTIDE SEQUENCE [LARGE SCALE GENOMIC DNA]</scope>
</reference>
<gene>
    <name evidence="1" type="ORF">SVUK_LOCUS12964</name>
</gene>